<dbReference type="Proteomes" id="UP001188597">
    <property type="component" value="Unassembled WGS sequence"/>
</dbReference>
<organism evidence="3 4">
    <name type="scientific">Escallonia herrerae</name>
    <dbReference type="NCBI Taxonomy" id="1293975"/>
    <lineage>
        <taxon>Eukaryota</taxon>
        <taxon>Viridiplantae</taxon>
        <taxon>Streptophyta</taxon>
        <taxon>Embryophyta</taxon>
        <taxon>Tracheophyta</taxon>
        <taxon>Spermatophyta</taxon>
        <taxon>Magnoliopsida</taxon>
        <taxon>eudicotyledons</taxon>
        <taxon>Gunneridae</taxon>
        <taxon>Pentapetalae</taxon>
        <taxon>asterids</taxon>
        <taxon>campanulids</taxon>
        <taxon>Escalloniales</taxon>
        <taxon>Escalloniaceae</taxon>
        <taxon>Escallonia</taxon>
    </lineage>
</organism>
<dbReference type="EMBL" id="JAVXUP010000151">
    <property type="protein sequence ID" value="KAK3036292.1"/>
    <property type="molecule type" value="Genomic_DNA"/>
</dbReference>
<name>A0AA88WYN2_9ASTE</name>
<evidence type="ECO:0008006" key="5">
    <source>
        <dbReference type="Google" id="ProtNLM"/>
    </source>
</evidence>
<feature type="non-terminal residue" evidence="3">
    <location>
        <position position="161"/>
    </location>
</feature>
<evidence type="ECO:0000313" key="3">
    <source>
        <dbReference type="EMBL" id="KAK3036292.1"/>
    </source>
</evidence>
<dbReference type="InterPro" id="IPR011990">
    <property type="entry name" value="TPR-like_helical_dom_sf"/>
</dbReference>
<sequence length="161" mass="18053">MGFGSYNTVVNSLIYFYFKCGRIGSARKQFDELTDRDVITWNSMISGCIANGFNEKRIEVFIEMLGFGIEVRIHKAWGTNLGSPPDMCQSMAMVGLPTSLGISSDTDASKLRTHLRDHFGVEVPLHYQAPKENGDRDIYNTVDDYLKFTDASIATCSFNNE</sequence>
<keyword evidence="1" id="KW-0677">Repeat</keyword>
<evidence type="ECO:0000256" key="1">
    <source>
        <dbReference type="ARBA" id="ARBA00022737"/>
    </source>
</evidence>
<keyword evidence="4" id="KW-1185">Reference proteome</keyword>
<dbReference type="GO" id="GO:0003723">
    <property type="term" value="F:RNA binding"/>
    <property type="evidence" value="ECO:0007669"/>
    <property type="project" value="InterPro"/>
</dbReference>
<feature type="repeat" description="PPR" evidence="2">
    <location>
        <begin position="37"/>
        <end position="71"/>
    </location>
</feature>
<dbReference type="Gene3D" id="1.25.40.10">
    <property type="entry name" value="Tetratricopeptide repeat domain"/>
    <property type="match status" value="1"/>
</dbReference>
<dbReference type="PROSITE" id="PS51375">
    <property type="entry name" value="PPR"/>
    <property type="match status" value="1"/>
</dbReference>
<evidence type="ECO:0000313" key="4">
    <source>
        <dbReference type="Proteomes" id="UP001188597"/>
    </source>
</evidence>
<proteinExistence type="predicted"/>
<dbReference type="AlphaFoldDB" id="A0AA88WYN2"/>
<reference evidence="3" key="1">
    <citation type="submission" date="2022-12" db="EMBL/GenBank/DDBJ databases">
        <title>Draft genome assemblies for two species of Escallonia (Escalloniales).</title>
        <authorList>
            <person name="Chanderbali A."/>
            <person name="Dervinis C."/>
            <person name="Anghel I."/>
            <person name="Soltis D."/>
            <person name="Soltis P."/>
            <person name="Zapata F."/>
        </authorList>
    </citation>
    <scope>NUCLEOTIDE SEQUENCE</scope>
    <source>
        <strain evidence="3">UCBG64.0493</strain>
        <tissue evidence="3">Leaf</tissue>
    </source>
</reference>
<dbReference type="InterPro" id="IPR002885">
    <property type="entry name" value="PPR_rpt"/>
</dbReference>
<protein>
    <recommendedName>
        <fullName evidence="5">Pentatricopeptide repeat-containing protein</fullName>
    </recommendedName>
</protein>
<dbReference type="InterPro" id="IPR046960">
    <property type="entry name" value="PPR_At4g14850-like_plant"/>
</dbReference>
<accession>A0AA88WYN2</accession>
<comment type="caution">
    <text evidence="3">The sequence shown here is derived from an EMBL/GenBank/DDBJ whole genome shotgun (WGS) entry which is preliminary data.</text>
</comment>
<dbReference type="Pfam" id="PF01535">
    <property type="entry name" value="PPR"/>
    <property type="match status" value="2"/>
</dbReference>
<dbReference type="GO" id="GO:0009451">
    <property type="term" value="P:RNA modification"/>
    <property type="evidence" value="ECO:0007669"/>
    <property type="project" value="InterPro"/>
</dbReference>
<evidence type="ECO:0000256" key="2">
    <source>
        <dbReference type="PROSITE-ProRule" id="PRU00708"/>
    </source>
</evidence>
<dbReference type="PANTHER" id="PTHR47926">
    <property type="entry name" value="PENTATRICOPEPTIDE REPEAT-CONTAINING PROTEIN"/>
    <property type="match status" value="1"/>
</dbReference>
<gene>
    <name evidence="3" type="ORF">RJ639_031264</name>
</gene>